<evidence type="ECO:0000313" key="2">
    <source>
        <dbReference type="EMBL" id="MFC3577485.1"/>
    </source>
</evidence>
<keyword evidence="3" id="KW-1185">Reference proteome</keyword>
<feature type="region of interest" description="Disordered" evidence="1">
    <location>
        <begin position="219"/>
        <end position="240"/>
    </location>
</feature>
<organism evidence="2 3">
    <name type="scientific">Streptomyces yaanensis</name>
    <dbReference type="NCBI Taxonomy" id="1142239"/>
    <lineage>
        <taxon>Bacteria</taxon>
        <taxon>Bacillati</taxon>
        <taxon>Actinomycetota</taxon>
        <taxon>Actinomycetes</taxon>
        <taxon>Kitasatosporales</taxon>
        <taxon>Streptomycetaceae</taxon>
        <taxon>Streptomyces</taxon>
    </lineage>
</organism>
<protein>
    <submittedName>
        <fullName evidence="2">Uncharacterized protein</fullName>
    </submittedName>
</protein>
<comment type="caution">
    <text evidence="2">The sequence shown here is derived from an EMBL/GenBank/DDBJ whole genome shotgun (WGS) entry which is preliminary data.</text>
</comment>
<sequence>MSEHVAEQVGLQETRRIPAPDPDREPLKANVFVSMAKAASQLTPLFPYDHAGSIVPCGAVLIGGPDNEYGHFFHWNAVNEVAITYGSNEAMLATGQIMATQHLHGVNSFLRDEKNPQTEALIARCRNCKEELVRYDYDSTPFPLPRYDAARYGESDSPVRQFPTTLGSIEFVDRRNSEQGRTCRSCRHVNDPFPAEIWGWARTVIQTHAVTRAHHALREAASAQHEQEKARADSAIRRTR</sequence>
<dbReference type="Proteomes" id="UP001595701">
    <property type="component" value="Unassembled WGS sequence"/>
</dbReference>
<feature type="region of interest" description="Disordered" evidence="1">
    <location>
        <begin position="1"/>
        <end position="24"/>
    </location>
</feature>
<evidence type="ECO:0000313" key="3">
    <source>
        <dbReference type="Proteomes" id="UP001595701"/>
    </source>
</evidence>
<dbReference type="RefSeq" id="WP_310773355.1">
    <property type="nucleotide sequence ID" value="NZ_JBHRWR010000033.1"/>
</dbReference>
<dbReference type="EMBL" id="JBHRWR010000033">
    <property type="protein sequence ID" value="MFC3577485.1"/>
    <property type="molecule type" value="Genomic_DNA"/>
</dbReference>
<evidence type="ECO:0000256" key="1">
    <source>
        <dbReference type="SAM" id="MobiDB-lite"/>
    </source>
</evidence>
<feature type="compositionally biased region" description="Basic and acidic residues" evidence="1">
    <location>
        <begin position="225"/>
        <end position="240"/>
    </location>
</feature>
<reference evidence="3" key="1">
    <citation type="journal article" date="2019" name="Int. J. Syst. Evol. Microbiol.">
        <title>The Global Catalogue of Microorganisms (GCM) 10K type strain sequencing project: providing services to taxonomists for standard genome sequencing and annotation.</title>
        <authorList>
            <consortium name="The Broad Institute Genomics Platform"/>
            <consortium name="The Broad Institute Genome Sequencing Center for Infectious Disease"/>
            <person name="Wu L."/>
            <person name="Ma J."/>
        </authorList>
    </citation>
    <scope>NUCLEOTIDE SEQUENCE [LARGE SCALE GENOMIC DNA]</scope>
    <source>
        <strain evidence="3">CGMCC 4.7035</strain>
    </source>
</reference>
<gene>
    <name evidence="2" type="ORF">ACFOZ0_30295</name>
</gene>
<proteinExistence type="predicted"/>
<accession>A0ABV7SMX9</accession>
<feature type="compositionally biased region" description="Basic and acidic residues" evidence="1">
    <location>
        <begin position="13"/>
        <end position="24"/>
    </location>
</feature>
<name>A0ABV7SMX9_9ACTN</name>